<organism evidence="6 7">
    <name type="scientific">Polyodon spathula</name>
    <name type="common">North American paddlefish</name>
    <name type="synonym">Squalus spathula</name>
    <dbReference type="NCBI Taxonomy" id="7913"/>
    <lineage>
        <taxon>Eukaryota</taxon>
        <taxon>Metazoa</taxon>
        <taxon>Chordata</taxon>
        <taxon>Craniata</taxon>
        <taxon>Vertebrata</taxon>
        <taxon>Euteleostomi</taxon>
        <taxon>Actinopterygii</taxon>
        <taxon>Chondrostei</taxon>
        <taxon>Acipenseriformes</taxon>
        <taxon>Polyodontidae</taxon>
        <taxon>Polyodon</taxon>
    </lineage>
</organism>
<feature type="non-terminal residue" evidence="6">
    <location>
        <position position="502"/>
    </location>
</feature>
<evidence type="ECO:0000256" key="4">
    <source>
        <dbReference type="RuleBase" id="RU003718"/>
    </source>
</evidence>
<feature type="non-terminal residue" evidence="6">
    <location>
        <position position="1"/>
    </location>
</feature>
<comment type="subcellular location">
    <subcellularLocation>
        <location evidence="5">Membrane</location>
        <topology evidence="5">Single-pass membrane protein</topology>
    </subcellularLocation>
</comment>
<feature type="chain" id="PRO_5044980945" description="UDP-glucuronosyltransferase" evidence="5">
    <location>
        <begin position="24"/>
        <end position="502"/>
    </location>
</feature>
<evidence type="ECO:0000256" key="2">
    <source>
        <dbReference type="ARBA" id="ARBA00022676"/>
    </source>
</evidence>
<comment type="catalytic activity">
    <reaction evidence="5">
        <text>glucuronate acceptor + UDP-alpha-D-glucuronate = acceptor beta-D-glucuronoside + UDP + H(+)</text>
        <dbReference type="Rhea" id="RHEA:21032"/>
        <dbReference type="ChEBI" id="CHEBI:15378"/>
        <dbReference type="ChEBI" id="CHEBI:58052"/>
        <dbReference type="ChEBI" id="CHEBI:58223"/>
        <dbReference type="ChEBI" id="CHEBI:132367"/>
        <dbReference type="ChEBI" id="CHEBI:132368"/>
        <dbReference type="EC" id="2.4.1.17"/>
    </reaction>
</comment>
<reference evidence="6" key="1">
    <citation type="journal article" date="2021" name="Cell">
        <title>Tracing the genetic footprints of vertebrate landing in non-teleost ray-finned fishes.</title>
        <authorList>
            <person name="Bi X."/>
            <person name="Wang K."/>
            <person name="Yang L."/>
            <person name="Pan H."/>
            <person name="Jiang H."/>
            <person name="Wei Q."/>
            <person name="Fang M."/>
            <person name="Yu H."/>
            <person name="Zhu C."/>
            <person name="Cai Y."/>
            <person name="He Y."/>
            <person name="Gan X."/>
            <person name="Zeng H."/>
            <person name="Yu D."/>
            <person name="Zhu Y."/>
            <person name="Jiang H."/>
            <person name="Qiu Q."/>
            <person name="Yang H."/>
            <person name="Zhang Y.E."/>
            <person name="Wang W."/>
            <person name="Zhu M."/>
            <person name="He S."/>
            <person name="Zhang G."/>
        </authorList>
    </citation>
    <scope>NUCLEOTIDE SEQUENCE</scope>
    <source>
        <strain evidence="6">Pddl_001</strain>
    </source>
</reference>
<keyword evidence="5" id="KW-0732">Signal</keyword>
<keyword evidence="2 4" id="KW-0328">Glycosyltransferase</keyword>
<evidence type="ECO:0000256" key="1">
    <source>
        <dbReference type="ARBA" id="ARBA00009995"/>
    </source>
</evidence>
<gene>
    <name evidence="6" type="primary">Ugt2a2_1</name>
    <name evidence="6" type="ORF">GTO93_0013044</name>
</gene>
<dbReference type="Gene3D" id="3.40.50.2000">
    <property type="entry name" value="Glycogen Phosphorylase B"/>
    <property type="match status" value="2"/>
</dbReference>
<dbReference type="InterPro" id="IPR050271">
    <property type="entry name" value="UDP-glycosyltransferase"/>
</dbReference>
<dbReference type="PANTHER" id="PTHR48043:SF63">
    <property type="entry name" value="UDP GLUCURONOSYLTRANSFERASE 5 FAMILY, POLYPEPTIDE F1-RELATED"/>
    <property type="match status" value="1"/>
</dbReference>
<sequence>MECCQLYSALLFLLLLTLPSCQGGKILVFPVDGSHWVNMNILLRELHSRGHEITVLRYSNSWYIKEQATHYTSLTIPVPDASLEGQDIFTGFLSRMLDIQMRDRSPLAFLTIHKESNAFLSKIHRLSSQTVVTIFEDPEIMKKLQGFNVVLTDPTMAVGLLIAHRLKLPVVLNVRWTSSGEGHFAIAPSPLSYVPMAGTRFSDRMTFTQRLLNVLIYGLNFYADRFVISTPYDDLCARYCDSGTDIRTLLQSADIWLMRLDFVFEFPRPTMPNVIYIGGFQCQPSKPLTPELEEFMESSGKHGVIVMSLGTLVESLPREVTAKIALAFAQLPQKIIWRYIGERPQNLGNNTLLVKWLPQNDLLGHPKTRAFVAHGGTNGIYEAIYHGVPVVGLPLLFDQFDNLLRLEVRGAAKVLDFATMSSVEYLQALKQVLEEPSYRRNMKRLSILHHDQPMEPMHSALFWIEYVMRNGGAAHLRTEAYRMPWYSYHSLDVIAVLLAALV</sequence>
<dbReference type="EMBL" id="JAAWVQ010155596">
    <property type="protein sequence ID" value="MBN3286148.1"/>
    <property type="molecule type" value="Genomic_DNA"/>
</dbReference>
<proteinExistence type="inferred from homology"/>
<dbReference type="InterPro" id="IPR002213">
    <property type="entry name" value="UDP_glucos_trans"/>
</dbReference>
<comment type="similarity">
    <text evidence="1 4">Belongs to the UDP-glycosyltransferase family.</text>
</comment>
<dbReference type="PROSITE" id="PS00375">
    <property type="entry name" value="UDPGT"/>
    <property type="match status" value="1"/>
</dbReference>
<keyword evidence="3 4" id="KW-0808">Transferase</keyword>
<feature type="signal peptide" evidence="5">
    <location>
        <begin position="1"/>
        <end position="23"/>
    </location>
</feature>
<protein>
    <recommendedName>
        <fullName evidence="5">UDP-glucuronosyltransferase</fullName>
        <ecNumber evidence="5">2.4.1.17</ecNumber>
    </recommendedName>
</protein>
<keyword evidence="7" id="KW-1185">Reference proteome</keyword>
<dbReference type="Proteomes" id="UP001166093">
    <property type="component" value="Unassembled WGS sequence"/>
</dbReference>
<evidence type="ECO:0000313" key="6">
    <source>
        <dbReference type="EMBL" id="MBN3286148.1"/>
    </source>
</evidence>
<accession>A0ABS2YHE0</accession>
<evidence type="ECO:0000256" key="5">
    <source>
        <dbReference type="RuleBase" id="RU362059"/>
    </source>
</evidence>
<dbReference type="SUPFAM" id="SSF53756">
    <property type="entry name" value="UDP-Glycosyltransferase/glycogen phosphorylase"/>
    <property type="match status" value="1"/>
</dbReference>
<evidence type="ECO:0000256" key="3">
    <source>
        <dbReference type="ARBA" id="ARBA00022679"/>
    </source>
</evidence>
<dbReference type="CDD" id="cd03784">
    <property type="entry name" value="GT1_Gtf-like"/>
    <property type="match status" value="1"/>
</dbReference>
<name>A0ABS2YHE0_POLSP</name>
<evidence type="ECO:0000313" key="7">
    <source>
        <dbReference type="Proteomes" id="UP001166093"/>
    </source>
</evidence>
<dbReference type="EC" id="2.4.1.17" evidence="5"/>
<comment type="caution">
    <text evidence="6">The sequence shown here is derived from an EMBL/GenBank/DDBJ whole genome shotgun (WGS) entry which is preliminary data.</text>
</comment>
<dbReference type="Pfam" id="PF00201">
    <property type="entry name" value="UDPGT"/>
    <property type="match status" value="1"/>
</dbReference>
<dbReference type="PANTHER" id="PTHR48043">
    <property type="entry name" value="EG:EG0003.4 PROTEIN-RELATED"/>
    <property type="match status" value="1"/>
</dbReference>
<dbReference type="InterPro" id="IPR035595">
    <property type="entry name" value="UDP_glycos_trans_CS"/>
</dbReference>